<comment type="function">
    <text evidence="6">Specifically catalyzes the NAD or NADP-dependent dehydrogenation of L-aspartate to iminoaspartate.</text>
</comment>
<evidence type="ECO:0000313" key="9">
    <source>
        <dbReference type="EMBL" id="KZD02828.1"/>
    </source>
</evidence>
<dbReference type="Proteomes" id="UP000076400">
    <property type="component" value="Unassembled WGS sequence"/>
</dbReference>
<dbReference type="InterPro" id="IPR011182">
    <property type="entry name" value="L-Asp_DH"/>
</dbReference>
<dbReference type="InterPro" id="IPR002811">
    <property type="entry name" value="Asp_DH"/>
</dbReference>
<comment type="catalytic activity">
    <reaction evidence="6">
        <text>L-aspartate + NADP(+) + H2O = oxaloacetate + NH4(+) + NADPH + H(+)</text>
        <dbReference type="Rhea" id="RHEA:11784"/>
        <dbReference type="ChEBI" id="CHEBI:15377"/>
        <dbReference type="ChEBI" id="CHEBI:15378"/>
        <dbReference type="ChEBI" id="CHEBI:16452"/>
        <dbReference type="ChEBI" id="CHEBI:28938"/>
        <dbReference type="ChEBI" id="CHEBI:29991"/>
        <dbReference type="ChEBI" id="CHEBI:57783"/>
        <dbReference type="ChEBI" id="CHEBI:58349"/>
        <dbReference type="EC" id="1.4.1.21"/>
    </reaction>
</comment>
<dbReference type="GO" id="GO:0050661">
    <property type="term" value="F:NADP binding"/>
    <property type="evidence" value="ECO:0007669"/>
    <property type="project" value="UniProtKB-UniRule"/>
</dbReference>
<dbReference type="GO" id="GO:0016639">
    <property type="term" value="F:oxidoreductase activity, acting on the CH-NH2 group of donors, NAD or NADP as acceptor"/>
    <property type="evidence" value="ECO:0007669"/>
    <property type="project" value="UniProtKB-UniRule"/>
</dbReference>
<dbReference type="AlphaFoldDB" id="A0A154VNL4"/>
<dbReference type="RefSeq" id="WP_067559422.1">
    <property type="nucleotide sequence ID" value="NZ_LPXN01000151.1"/>
</dbReference>
<keyword evidence="5 6" id="KW-0520">NAD</keyword>
<comment type="miscellaneous">
    <text evidence="6">The iminoaspartate product is unstable in aqueous solution and can decompose to oxaloacetate and ammonia.</text>
</comment>
<evidence type="ECO:0000259" key="7">
    <source>
        <dbReference type="Pfam" id="PF01958"/>
    </source>
</evidence>
<dbReference type="GO" id="GO:0033735">
    <property type="term" value="F:aspartate dehydrogenase [NAD(P)+] activity"/>
    <property type="evidence" value="ECO:0007669"/>
    <property type="project" value="UniProtKB-EC"/>
</dbReference>
<comment type="caution">
    <text evidence="6">Lacks conserved residue(s) required for the propagation of feature annotation.</text>
</comment>
<dbReference type="EC" id="1.4.1.21" evidence="6"/>
<feature type="domain" description="Aspartate/homoserine dehydrogenase NAD-binding" evidence="8">
    <location>
        <begin position="7"/>
        <end position="113"/>
    </location>
</feature>
<dbReference type="InterPro" id="IPR020626">
    <property type="entry name" value="Asp_DH_prok"/>
</dbReference>
<evidence type="ECO:0000256" key="1">
    <source>
        <dbReference type="ARBA" id="ARBA00008331"/>
    </source>
</evidence>
<dbReference type="OrthoDB" id="8456681at2"/>
<evidence type="ECO:0000313" key="10">
    <source>
        <dbReference type="Proteomes" id="UP000076400"/>
    </source>
</evidence>
<dbReference type="SUPFAM" id="SSF51735">
    <property type="entry name" value="NAD(P)-binding Rossmann-fold domains"/>
    <property type="match status" value="1"/>
</dbReference>
<comment type="similarity">
    <text evidence="1 6">Belongs to the L-aspartate dehydrogenase family.</text>
</comment>
<protein>
    <recommendedName>
        <fullName evidence="6">L-aspartate dehydrogenase</fullName>
        <ecNumber evidence="6">1.4.1.21</ecNumber>
    </recommendedName>
</protein>
<dbReference type="STRING" id="580166.AUP43_13395"/>
<accession>A0A154VNL4</accession>
<evidence type="ECO:0000256" key="3">
    <source>
        <dbReference type="ARBA" id="ARBA00022857"/>
    </source>
</evidence>
<keyword evidence="2 6" id="KW-0662">Pyridine nucleotide biosynthesis</keyword>
<feature type="domain" description="Aspartate dehydrogenase" evidence="7">
    <location>
        <begin position="163"/>
        <end position="249"/>
    </location>
</feature>
<name>A0A154VNL4_9PROT</name>
<comment type="catalytic activity">
    <reaction evidence="6">
        <text>L-aspartate + NAD(+) + H2O = oxaloacetate + NH4(+) + NADH + H(+)</text>
        <dbReference type="Rhea" id="RHEA:11788"/>
        <dbReference type="ChEBI" id="CHEBI:15377"/>
        <dbReference type="ChEBI" id="CHEBI:15378"/>
        <dbReference type="ChEBI" id="CHEBI:16452"/>
        <dbReference type="ChEBI" id="CHEBI:28938"/>
        <dbReference type="ChEBI" id="CHEBI:29991"/>
        <dbReference type="ChEBI" id="CHEBI:57540"/>
        <dbReference type="ChEBI" id="CHEBI:57945"/>
        <dbReference type="EC" id="1.4.1.21"/>
    </reaction>
</comment>
<evidence type="ECO:0000259" key="8">
    <source>
        <dbReference type="Pfam" id="PF03447"/>
    </source>
</evidence>
<gene>
    <name evidence="6" type="primary">nadX</name>
    <name evidence="9" type="ORF">AUP43_13395</name>
</gene>
<reference evidence="9 10" key="1">
    <citation type="submission" date="2015-12" db="EMBL/GenBank/DDBJ databases">
        <title>Genome sequence of Oceanibaculum pacificum MCCC 1A02656.</title>
        <authorList>
            <person name="Lu L."/>
            <person name="Lai Q."/>
            <person name="Shao Z."/>
            <person name="Qian P."/>
        </authorList>
    </citation>
    <scope>NUCLEOTIDE SEQUENCE [LARGE SCALE GENOMIC DNA]</scope>
    <source>
        <strain evidence="9 10">MCCC 1A02656</strain>
    </source>
</reference>
<evidence type="ECO:0000256" key="5">
    <source>
        <dbReference type="ARBA" id="ARBA00023027"/>
    </source>
</evidence>
<dbReference type="PANTHER" id="PTHR31873:SF6">
    <property type="entry name" value="ASPARTATE DEHYDROGENASE DOMAIN-CONTAINING PROTEIN"/>
    <property type="match status" value="1"/>
</dbReference>
<evidence type="ECO:0000256" key="4">
    <source>
        <dbReference type="ARBA" id="ARBA00023002"/>
    </source>
</evidence>
<proteinExistence type="inferred from homology"/>
<dbReference type="EMBL" id="LPXN01000151">
    <property type="protein sequence ID" value="KZD02828.1"/>
    <property type="molecule type" value="Genomic_DNA"/>
</dbReference>
<dbReference type="NCBIfam" id="NF009828">
    <property type="entry name" value="PRK13303.1-3"/>
    <property type="match status" value="1"/>
</dbReference>
<dbReference type="GO" id="GO:0009435">
    <property type="term" value="P:NAD+ biosynthetic process"/>
    <property type="evidence" value="ECO:0007669"/>
    <property type="project" value="UniProtKB-UniRule"/>
</dbReference>
<dbReference type="InterPro" id="IPR036291">
    <property type="entry name" value="NAD(P)-bd_dom_sf"/>
</dbReference>
<feature type="binding site" evidence="6">
    <location>
        <position position="184"/>
    </location>
    <ligand>
        <name>NAD(+)</name>
        <dbReference type="ChEBI" id="CHEBI:57540"/>
    </ligand>
</feature>
<dbReference type="HAMAP" id="MF_01265">
    <property type="entry name" value="NadX"/>
    <property type="match status" value="1"/>
</dbReference>
<keyword evidence="4 6" id="KW-0560">Oxidoreductase</keyword>
<dbReference type="InterPro" id="IPR005106">
    <property type="entry name" value="Asp/hSer_DH_NAD-bd"/>
</dbReference>
<dbReference type="Pfam" id="PF03447">
    <property type="entry name" value="NAD_binding_3"/>
    <property type="match status" value="1"/>
</dbReference>
<dbReference type="Gene3D" id="3.30.360.10">
    <property type="entry name" value="Dihydrodipicolinate Reductase, domain 2"/>
    <property type="match status" value="1"/>
</dbReference>
<dbReference type="UniPathway" id="UPA00253">
    <property type="reaction ID" value="UER00456"/>
</dbReference>
<comment type="caution">
    <text evidence="9">The sequence shown here is derived from an EMBL/GenBank/DDBJ whole genome shotgun (WGS) entry which is preliminary data.</text>
</comment>
<dbReference type="PANTHER" id="PTHR31873">
    <property type="entry name" value="L-ASPARTATE DEHYDROGENASE-RELATED"/>
    <property type="match status" value="1"/>
</dbReference>
<keyword evidence="10" id="KW-1185">Reference proteome</keyword>
<sequence length="263" mass="27673">MRLGMIGYGAIGKAVCEALAGDPNISIPAVLVRRSREAKEGEPFMMTEPERFFGQAFDVVLEGAGHQAIRDYGEKALASGSDLIVTSTGVFAADEGLYERCVEAAERAGSRLIIASAGIGALDILTAAAVTGLEAVRMTVRKHPDAWKGTVAEETHDLASMVEPTVLFEGSPREGAKLYPQNVNISASVSLAGIGLDKTELRIIADPTITTHVAELEASGSFGSFRFVEDLVPSESNPKTSTLVAQAVVKTLRQMASPVVIGA</sequence>
<evidence type="ECO:0000256" key="2">
    <source>
        <dbReference type="ARBA" id="ARBA00022642"/>
    </source>
</evidence>
<dbReference type="Pfam" id="PF01958">
    <property type="entry name" value="Asp_DH_C"/>
    <property type="match status" value="1"/>
</dbReference>
<organism evidence="9 10">
    <name type="scientific">Oceanibaculum pacificum</name>
    <dbReference type="NCBI Taxonomy" id="580166"/>
    <lineage>
        <taxon>Bacteria</taxon>
        <taxon>Pseudomonadati</taxon>
        <taxon>Pseudomonadota</taxon>
        <taxon>Alphaproteobacteria</taxon>
        <taxon>Rhodospirillales</taxon>
        <taxon>Oceanibaculaceae</taxon>
        <taxon>Oceanibaculum</taxon>
    </lineage>
</organism>
<dbReference type="Gene3D" id="3.40.50.720">
    <property type="entry name" value="NAD(P)-binding Rossmann-like Domain"/>
    <property type="match status" value="1"/>
</dbReference>
<keyword evidence="3 6" id="KW-0521">NADP</keyword>
<dbReference type="PIRSF" id="PIRSF005227">
    <property type="entry name" value="Asp_dh_NAD_syn"/>
    <property type="match status" value="1"/>
</dbReference>
<comment type="pathway">
    <text evidence="6">Cofactor biosynthesis; NAD(+) biosynthesis; iminoaspartate from L-aspartate (dehydrogenase route): step 1/1.</text>
</comment>
<dbReference type="SUPFAM" id="SSF55347">
    <property type="entry name" value="Glyceraldehyde-3-phosphate dehydrogenase-like, C-terminal domain"/>
    <property type="match status" value="1"/>
</dbReference>
<dbReference type="GO" id="GO:0051287">
    <property type="term" value="F:NAD binding"/>
    <property type="evidence" value="ECO:0007669"/>
    <property type="project" value="UniProtKB-UniRule"/>
</dbReference>
<evidence type="ECO:0000256" key="6">
    <source>
        <dbReference type="HAMAP-Rule" id="MF_01265"/>
    </source>
</evidence>